<dbReference type="InterPro" id="IPR029018">
    <property type="entry name" value="Hex-like_dom2"/>
</dbReference>
<gene>
    <name evidence="4" type="ORF">CCACVL1_03566</name>
</gene>
<keyword evidence="2" id="KW-0732">Signal</keyword>
<evidence type="ECO:0000313" key="5">
    <source>
        <dbReference type="Proteomes" id="UP000188268"/>
    </source>
</evidence>
<evidence type="ECO:0000256" key="2">
    <source>
        <dbReference type="SAM" id="SignalP"/>
    </source>
</evidence>
<dbReference type="EMBL" id="AWWV01006762">
    <property type="protein sequence ID" value="OMO99883.1"/>
    <property type="molecule type" value="Genomic_DNA"/>
</dbReference>
<keyword evidence="1" id="KW-0378">Hydrolase</keyword>
<name>A0A1R3JYI2_COCAP</name>
<dbReference type="OMA" id="MPAEVRY"/>
<dbReference type="OrthoDB" id="1737636at2759"/>
<dbReference type="Gene3D" id="3.30.379.10">
    <property type="entry name" value="Chitobiase/beta-hexosaminidase domain 2-like"/>
    <property type="match status" value="1"/>
</dbReference>
<feature type="domain" description="Beta-hexosaminidase eukaryotic type N-terminal" evidence="3">
    <location>
        <begin position="38"/>
        <end position="133"/>
    </location>
</feature>
<dbReference type="Pfam" id="PF14845">
    <property type="entry name" value="Glycohydro_20b2"/>
    <property type="match status" value="1"/>
</dbReference>
<dbReference type="STRING" id="210143.A0A1R3JYI2"/>
<evidence type="ECO:0000256" key="1">
    <source>
        <dbReference type="ARBA" id="ARBA00022801"/>
    </source>
</evidence>
<keyword evidence="5" id="KW-1185">Reference proteome</keyword>
<dbReference type="Gramene" id="OMO99883">
    <property type="protein sequence ID" value="OMO99883"/>
    <property type="gene ID" value="CCACVL1_03566"/>
</dbReference>
<accession>A0A1R3JYI2</accession>
<feature type="signal peptide" evidence="2">
    <location>
        <begin position="1"/>
        <end position="25"/>
    </location>
</feature>
<dbReference type="AlphaFoldDB" id="A0A1R3JYI2"/>
<evidence type="ECO:0000259" key="3">
    <source>
        <dbReference type="Pfam" id="PF14845"/>
    </source>
</evidence>
<proteinExistence type="predicted"/>
<reference evidence="4 5" key="1">
    <citation type="submission" date="2013-09" db="EMBL/GenBank/DDBJ databases">
        <title>Corchorus capsularis genome sequencing.</title>
        <authorList>
            <person name="Alam M."/>
            <person name="Haque M.S."/>
            <person name="Islam M.S."/>
            <person name="Emdad E.M."/>
            <person name="Islam M.M."/>
            <person name="Ahmed B."/>
            <person name="Halim A."/>
            <person name="Hossen Q.M.M."/>
            <person name="Hossain M.Z."/>
            <person name="Ahmed R."/>
            <person name="Khan M.M."/>
            <person name="Islam R."/>
            <person name="Rashid M.M."/>
            <person name="Khan S.A."/>
            <person name="Rahman M.S."/>
            <person name="Alam M."/>
        </authorList>
    </citation>
    <scope>NUCLEOTIDE SEQUENCE [LARGE SCALE GENOMIC DNA]</scope>
    <source>
        <strain evidence="5">cv. CVL-1</strain>
        <tissue evidence="4">Whole seedling</tissue>
    </source>
</reference>
<organism evidence="4 5">
    <name type="scientific">Corchorus capsularis</name>
    <name type="common">Jute</name>
    <dbReference type="NCBI Taxonomy" id="210143"/>
    <lineage>
        <taxon>Eukaryota</taxon>
        <taxon>Viridiplantae</taxon>
        <taxon>Streptophyta</taxon>
        <taxon>Embryophyta</taxon>
        <taxon>Tracheophyta</taxon>
        <taxon>Spermatophyta</taxon>
        <taxon>Magnoliopsida</taxon>
        <taxon>eudicotyledons</taxon>
        <taxon>Gunneridae</taxon>
        <taxon>Pentapetalae</taxon>
        <taxon>rosids</taxon>
        <taxon>malvids</taxon>
        <taxon>Malvales</taxon>
        <taxon>Malvaceae</taxon>
        <taxon>Grewioideae</taxon>
        <taxon>Apeibeae</taxon>
        <taxon>Corchorus</taxon>
    </lineage>
</organism>
<dbReference type="Proteomes" id="UP000188268">
    <property type="component" value="Unassembled WGS sequence"/>
</dbReference>
<evidence type="ECO:0000313" key="4">
    <source>
        <dbReference type="EMBL" id="OMO99883.1"/>
    </source>
</evidence>
<feature type="chain" id="PRO_5012865043" evidence="2">
    <location>
        <begin position="26"/>
        <end position="149"/>
    </location>
</feature>
<dbReference type="SUPFAM" id="SSF55545">
    <property type="entry name" value="beta-N-acetylhexosaminidase-like domain"/>
    <property type="match status" value="1"/>
</dbReference>
<sequence>MGSSGGEALMVVAVALVLVLVFGNALELVSSEEESLKIWPMPAEVRYGESQVYLSGDFGLSTEYADGSGILKDGFNRMLSLIKLDHDVDANFSASLHDHNSLLLGLHVLISSPNHQLQYGIDESYKLMVPLPSPEKPAYAHLQEGIKRK</sequence>
<comment type="caution">
    <text evidence="4">The sequence shown here is derived from an EMBL/GenBank/DDBJ whole genome shotgun (WGS) entry which is preliminary data.</text>
</comment>
<protein>
    <submittedName>
        <fullName evidence="4">Beta-hexosaminidase 3</fullName>
    </submittedName>
</protein>
<dbReference type="GO" id="GO:0016787">
    <property type="term" value="F:hydrolase activity"/>
    <property type="evidence" value="ECO:0007669"/>
    <property type="project" value="UniProtKB-KW"/>
</dbReference>
<dbReference type="InterPro" id="IPR029019">
    <property type="entry name" value="HEX_eukaryotic_N"/>
</dbReference>